<dbReference type="GO" id="GO:0005525">
    <property type="term" value="F:GTP binding"/>
    <property type="evidence" value="ECO:0007669"/>
    <property type="project" value="UniProtKB-KW"/>
</dbReference>
<dbReference type="STRING" id="84645.A0A498LZ72"/>
<keyword evidence="2" id="KW-0547">Nucleotide-binding</keyword>
<dbReference type="InterPro" id="IPR006703">
    <property type="entry name" value="G_AIG1"/>
</dbReference>
<dbReference type="PROSITE" id="PS51720">
    <property type="entry name" value="G_AIG1"/>
    <property type="match status" value="1"/>
</dbReference>
<sequence>MASDSVSDLRIVLIGKNGTENSRVGNTILGKVGFHIQTPSYLQKQIVTVSGDVEERHITVINTVHLLQEKLSNQQIKQGVRECVSLSSPGPHVIVLILQYNDFSKNDRHRVKYLLNLFSKQAMKHTIVLTTDEQTHGYKFTSKNNVVHDLIKECGGRHLQFDTTNPVWCSEMFRRIEKILKEECEEFLICDMYEDGGEVVESKEDEDLNRSGGLIRGDNEEKKDADLSESTKTGCDGGVTVQYCRQETMENNDEHYCMTTVYSFR</sequence>
<dbReference type="Pfam" id="PF04548">
    <property type="entry name" value="AIG1"/>
    <property type="match status" value="1"/>
</dbReference>
<dbReference type="InterPro" id="IPR045058">
    <property type="entry name" value="GIMA/IAN/Toc"/>
</dbReference>
<comment type="caution">
    <text evidence="6">The sequence shown here is derived from an EMBL/GenBank/DDBJ whole genome shotgun (WGS) entry which is preliminary data.</text>
</comment>
<organism evidence="6 7">
    <name type="scientific">Labeo rohita</name>
    <name type="common">Indian major carp</name>
    <name type="synonym">Cyprinus rohita</name>
    <dbReference type="NCBI Taxonomy" id="84645"/>
    <lineage>
        <taxon>Eukaryota</taxon>
        <taxon>Metazoa</taxon>
        <taxon>Chordata</taxon>
        <taxon>Craniata</taxon>
        <taxon>Vertebrata</taxon>
        <taxon>Euteleostomi</taxon>
        <taxon>Actinopterygii</taxon>
        <taxon>Neopterygii</taxon>
        <taxon>Teleostei</taxon>
        <taxon>Ostariophysi</taxon>
        <taxon>Cypriniformes</taxon>
        <taxon>Cyprinidae</taxon>
        <taxon>Labeoninae</taxon>
        <taxon>Labeonini</taxon>
        <taxon>Labeo</taxon>
    </lineage>
</organism>
<dbReference type="EMBL" id="QBIY01013081">
    <property type="protein sequence ID" value="RXN12184.1"/>
    <property type="molecule type" value="Genomic_DNA"/>
</dbReference>
<comment type="similarity">
    <text evidence="1">Belongs to the TRAFAC class TrmE-Era-EngA-EngB-Septin-like GTPase superfamily. AIG1/Toc34/Toc159-like paraseptin GTPase family. IAN subfamily.</text>
</comment>
<dbReference type="PANTHER" id="PTHR10903">
    <property type="entry name" value="GTPASE, IMAP FAMILY MEMBER-RELATED"/>
    <property type="match status" value="1"/>
</dbReference>
<dbReference type="Gene3D" id="3.40.50.300">
    <property type="entry name" value="P-loop containing nucleotide triphosphate hydrolases"/>
    <property type="match status" value="1"/>
</dbReference>
<accession>A0A498LZ72</accession>
<feature type="domain" description="AIG1-type G" evidence="5">
    <location>
        <begin position="6"/>
        <end position="197"/>
    </location>
</feature>
<evidence type="ECO:0000313" key="6">
    <source>
        <dbReference type="EMBL" id="RXN12184.1"/>
    </source>
</evidence>
<dbReference type="Proteomes" id="UP000290572">
    <property type="component" value="Unassembled WGS sequence"/>
</dbReference>
<proteinExistence type="inferred from homology"/>
<dbReference type="InterPro" id="IPR027417">
    <property type="entry name" value="P-loop_NTPase"/>
</dbReference>
<feature type="region of interest" description="Disordered" evidence="4">
    <location>
        <begin position="201"/>
        <end position="230"/>
    </location>
</feature>
<keyword evidence="7" id="KW-1185">Reference proteome</keyword>
<name>A0A498LZ72_LABRO</name>
<evidence type="ECO:0000256" key="1">
    <source>
        <dbReference type="ARBA" id="ARBA00008535"/>
    </source>
</evidence>
<reference evidence="6 7" key="1">
    <citation type="submission" date="2018-03" db="EMBL/GenBank/DDBJ databases">
        <title>Draft genome sequence of Rohu Carp (Labeo rohita).</title>
        <authorList>
            <person name="Das P."/>
            <person name="Kushwaha B."/>
            <person name="Joshi C.G."/>
            <person name="Kumar D."/>
            <person name="Nagpure N.S."/>
            <person name="Sahoo L."/>
            <person name="Das S.P."/>
            <person name="Bit A."/>
            <person name="Patnaik S."/>
            <person name="Meher P.K."/>
            <person name="Jayasankar P."/>
            <person name="Koringa P.G."/>
            <person name="Patel N.V."/>
            <person name="Hinsu A.T."/>
            <person name="Kumar R."/>
            <person name="Pandey M."/>
            <person name="Agarwal S."/>
            <person name="Srivastava S."/>
            <person name="Singh M."/>
            <person name="Iquebal M.A."/>
            <person name="Jaiswal S."/>
            <person name="Angadi U.B."/>
            <person name="Kumar N."/>
            <person name="Raza M."/>
            <person name="Shah T.M."/>
            <person name="Rai A."/>
            <person name="Jena J.K."/>
        </authorList>
    </citation>
    <scope>NUCLEOTIDE SEQUENCE [LARGE SCALE GENOMIC DNA]</scope>
    <source>
        <strain evidence="6">DASCIFA01</strain>
        <tissue evidence="6">Testis</tissue>
    </source>
</reference>
<evidence type="ECO:0000313" key="7">
    <source>
        <dbReference type="Proteomes" id="UP000290572"/>
    </source>
</evidence>
<dbReference type="AlphaFoldDB" id="A0A498LZ72"/>
<evidence type="ECO:0000256" key="2">
    <source>
        <dbReference type="ARBA" id="ARBA00022741"/>
    </source>
</evidence>
<gene>
    <name evidence="6" type="ORF">ROHU_010251</name>
</gene>
<evidence type="ECO:0000259" key="5">
    <source>
        <dbReference type="PROSITE" id="PS51720"/>
    </source>
</evidence>
<protein>
    <submittedName>
        <fullName evidence="6">GTPase IMAP family member 8-like protein</fullName>
    </submittedName>
</protein>
<feature type="compositionally biased region" description="Basic and acidic residues" evidence="4">
    <location>
        <begin position="217"/>
        <end position="226"/>
    </location>
</feature>
<dbReference type="SUPFAM" id="SSF52540">
    <property type="entry name" value="P-loop containing nucleoside triphosphate hydrolases"/>
    <property type="match status" value="1"/>
</dbReference>
<dbReference type="PANTHER" id="PTHR10903:SF170">
    <property type="entry name" value="GTPASE IMAP FAMILY MEMBER 7"/>
    <property type="match status" value="1"/>
</dbReference>
<evidence type="ECO:0000256" key="4">
    <source>
        <dbReference type="SAM" id="MobiDB-lite"/>
    </source>
</evidence>
<evidence type="ECO:0000256" key="3">
    <source>
        <dbReference type="ARBA" id="ARBA00023134"/>
    </source>
</evidence>
<keyword evidence="3" id="KW-0342">GTP-binding</keyword>